<evidence type="ECO:0000256" key="22">
    <source>
        <dbReference type="ARBA" id="ARBA00081504"/>
    </source>
</evidence>
<evidence type="ECO:0000256" key="1">
    <source>
        <dbReference type="ARBA" id="ARBA00004408"/>
    </source>
</evidence>
<comment type="subunit">
    <text evidence="20">May form homooligomers. Interacts with CREBBP/CBP, EED/WAIT1, EP300/P300, NCOA6/PRIP, PPARBP/PBP and SMN.</text>
</comment>
<dbReference type="PANTHER" id="PTHR14741:SF32">
    <property type="entry name" value="TRIMETHYLGUANOSINE SYNTHASE"/>
    <property type="match status" value="1"/>
</dbReference>
<feature type="region of interest" description="Disordered" evidence="23">
    <location>
        <begin position="514"/>
        <end position="620"/>
    </location>
</feature>
<evidence type="ECO:0000256" key="21">
    <source>
        <dbReference type="ARBA" id="ARBA00079339"/>
    </source>
</evidence>
<comment type="catalytic activity">
    <reaction evidence="15">
        <text>a 5'-end (N(7)-methyl 5'-triphosphoguanosine)-ribonucleoside in snoRNA + S-adenosyl-L-methionine = a 5'-end (N(2),N(7)-dimethyl 5'-triphosphoguanosine)-ribonucleoside in snoRNA + S-adenosyl-L-homocysteine + H(+)</text>
        <dbReference type="Rhea" id="RHEA:78475"/>
        <dbReference type="Rhea" id="RHEA-COMP:19086"/>
        <dbReference type="Rhea" id="RHEA-COMP:19088"/>
        <dbReference type="ChEBI" id="CHEBI:15378"/>
        <dbReference type="ChEBI" id="CHEBI:57856"/>
        <dbReference type="ChEBI" id="CHEBI:59789"/>
        <dbReference type="ChEBI" id="CHEBI:156461"/>
        <dbReference type="ChEBI" id="CHEBI:172880"/>
    </reaction>
    <physiologicalReaction direction="left-to-right" evidence="15">
        <dbReference type="Rhea" id="RHEA:78476"/>
    </physiologicalReaction>
</comment>
<evidence type="ECO:0000256" key="17">
    <source>
        <dbReference type="ARBA" id="ARBA00049075"/>
    </source>
</evidence>
<evidence type="ECO:0000256" key="10">
    <source>
        <dbReference type="ARBA" id="ARBA00023015"/>
    </source>
</evidence>
<dbReference type="GO" id="GO:0015030">
    <property type="term" value="C:Cajal body"/>
    <property type="evidence" value="ECO:0007669"/>
    <property type="project" value="UniProtKB-SubCell"/>
</dbReference>
<keyword evidence="7" id="KW-0489">Methyltransferase</keyword>
<dbReference type="AlphaFoldDB" id="A0A7K6DHH3"/>
<keyword evidence="6" id="KW-0597">Phosphoprotein</keyword>
<dbReference type="EMBL" id="VZRL01004982">
    <property type="protein sequence ID" value="NWV26379.1"/>
    <property type="molecule type" value="Genomic_DNA"/>
</dbReference>
<evidence type="ECO:0000256" key="8">
    <source>
        <dbReference type="ARBA" id="ARBA00022679"/>
    </source>
</evidence>
<evidence type="ECO:0000256" key="11">
    <source>
        <dbReference type="ARBA" id="ARBA00023163"/>
    </source>
</evidence>
<evidence type="ECO:0000256" key="14">
    <source>
        <dbReference type="ARBA" id="ARBA00047418"/>
    </source>
</evidence>
<gene>
    <name evidence="24" type="primary">Tgs1</name>
    <name evidence="24" type="ORF">ORISOL_R14400</name>
</gene>
<dbReference type="Proteomes" id="UP000571324">
    <property type="component" value="Unassembled WGS sequence"/>
</dbReference>
<dbReference type="Gene3D" id="3.40.50.150">
    <property type="entry name" value="Vaccinia Virus protein VP39"/>
    <property type="match status" value="1"/>
</dbReference>
<sequence>TFCISVHLYFYRDRKLYKLGLKGFYVKGDNDSTGEEQVSEEENHCPNGRLKVDTNALDLEEVELDSEAELMKSMGLPLQFGGQSAHKDFVATENYRKKSNMKIMKKKKKKKKESEQKHEDKMGQECQDEVCGGCIQSIPGELAPATEQCEMRSTLQTVIEGNCESSESLANEALASGLKEKWEKYWSEYGEGLLWQSWLEKHRPVSLSEAVAASEPWNSPDTKDEWEQHYSELYWYYWEQFQYWTSQGWTTESSRGDKVEVNGVTEETGLLGEMDLVSRGHEHSEMLGLELSSSNTRSEETLPSSAEPHSEIISGICNLNLNMEEVEQSSAALTVAHKDPEEHSSSDCGCEKEPCDGGNRKRRASCENKSVNQSGVQESSSLNSNEKKQLPLHDQDEDEDEEPPEYRLTLSSVFFPSHELDVDENPVEDPEETCSVLGFKCGTGQKYGGIPDFTHRSVQYLEKKAKLQSKFLDMRKPRKSKNTHIFFTEEPEMTCKKSKTLKKVEMFLKQVNKPEEDTVQTATPQGKTEALSVTSSDSEGQEGITATQSATLDAEIQEPKSSSAACTEPGGSKLKGEVQDPAVNGSDEQGTGRQEHGNDKNTVKKKEKKRRRRNKSALRTIPPEIACDPELVKYWAQRYRLFSRFDEGIKLDREGWFSVTPEKIAEHIAIRVSQAFNCDIIVDAFCGVGGNAIQFALTSKRAVIAIDIDPEKLRLARHNAEVYGVAEHIDFLCGDFMLLAAGLRADVVFLSPPWGGPDYATADIFDIQTMICPDGYPFQLMPCPGITNNIVYFLPRNADINQVASLAGPGGKVEIEQNFLNNKLKTITAYFGDLIR</sequence>
<comment type="catalytic activity">
    <reaction evidence="16">
        <text>a 5'-end (N(2),N(7)-dimethyl 5'-triphosphoguanosine)-ribonucleoside in snRNA + S-adenosyl-L-methionine = a 5'-end (N(2),N(2),N(7)-trimethyl 5'-triphosphoguanosine)-ribonucleoside in snRNA + S-adenosyl-L-homocysteine + H(+)</text>
        <dbReference type="Rhea" id="RHEA:78479"/>
        <dbReference type="Rhea" id="RHEA-COMP:19087"/>
        <dbReference type="Rhea" id="RHEA-COMP:19089"/>
        <dbReference type="ChEBI" id="CHEBI:15378"/>
        <dbReference type="ChEBI" id="CHEBI:57856"/>
        <dbReference type="ChEBI" id="CHEBI:59789"/>
        <dbReference type="ChEBI" id="CHEBI:167623"/>
        <dbReference type="ChEBI" id="CHEBI:172880"/>
    </reaction>
    <physiologicalReaction direction="left-to-right" evidence="16">
        <dbReference type="Rhea" id="RHEA:78480"/>
    </physiologicalReaction>
</comment>
<keyword evidence="10" id="KW-0805">Transcription regulation</keyword>
<evidence type="ECO:0000256" key="18">
    <source>
        <dbReference type="ARBA" id="ARBA00049790"/>
    </source>
</evidence>
<feature type="compositionally biased region" description="Polar residues" evidence="23">
    <location>
        <begin position="291"/>
        <end position="304"/>
    </location>
</feature>
<feature type="non-terminal residue" evidence="24">
    <location>
        <position position="836"/>
    </location>
</feature>
<dbReference type="InterPro" id="IPR019012">
    <property type="entry name" value="RNA_cap_Gua-N2-MeTrfase"/>
</dbReference>
<evidence type="ECO:0000256" key="15">
    <source>
        <dbReference type="ARBA" id="ARBA00048740"/>
    </source>
</evidence>
<comment type="caution">
    <text evidence="24">The sequence shown here is derived from an EMBL/GenBank/DDBJ whole genome shotgun (WGS) entry which is preliminary data.</text>
</comment>
<comment type="catalytic activity">
    <reaction evidence="14">
        <text>a 5'-end (N(2),N(7)-dimethyl 5'-triphosphoguanosine)-ribonucleoside in snoRNA + S-adenosyl-L-methionine = a 5'-end (N(2),N(2),N(7)-trimethyl 5'-triphosphoguanosine)-ribonucleoside in snoRNA + S-adenosyl-L-homocysteine + H(+)</text>
        <dbReference type="Rhea" id="RHEA:78507"/>
        <dbReference type="Rhea" id="RHEA-COMP:19088"/>
        <dbReference type="Rhea" id="RHEA-COMP:19090"/>
        <dbReference type="ChEBI" id="CHEBI:15378"/>
        <dbReference type="ChEBI" id="CHEBI:57856"/>
        <dbReference type="ChEBI" id="CHEBI:59789"/>
        <dbReference type="ChEBI" id="CHEBI:167623"/>
        <dbReference type="ChEBI" id="CHEBI:172880"/>
    </reaction>
    <physiologicalReaction direction="left-to-right" evidence="14">
        <dbReference type="Rhea" id="RHEA:78508"/>
    </physiologicalReaction>
</comment>
<comment type="catalytic activity">
    <reaction evidence="17">
        <text>a 5'-end (N(7)-methyl 5'-triphosphoguanosine)-ribonucleoside in snRNA + S-adenosyl-L-methionine = a 5'-end (N(2),N(7)-dimethyl 5'-triphosphoguanosine)-ribonucleoside in snRNA + S-adenosyl-L-homocysteine + H(+)</text>
        <dbReference type="Rhea" id="RHEA:78471"/>
        <dbReference type="Rhea" id="RHEA-COMP:19085"/>
        <dbReference type="Rhea" id="RHEA-COMP:19087"/>
        <dbReference type="ChEBI" id="CHEBI:15378"/>
        <dbReference type="ChEBI" id="CHEBI:57856"/>
        <dbReference type="ChEBI" id="CHEBI:59789"/>
        <dbReference type="ChEBI" id="CHEBI:156461"/>
        <dbReference type="ChEBI" id="CHEBI:172880"/>
    </reaction>
    <physiologicalReaction direction="left-to-right" evidence="17">
        <dbReference type="Rhea" id="RHEA:78472"/>
    </physiologicalReaction>
</comment>
<keyword evidence="5" id="KW-0963">Cytoplasm</keyword>
<feature type="non-terminal residue" evidence="24">
    <location>
        <position position="1"/>
    </location>
</feature>
<reference evidence="24 25" key="1">
    <citation type="submission" date="2019-09" db="EMBL/GenBank/DDBJ databases">
        <title>Bird 10,000 Genomes (B10K) Project - Family phase.</title>
        <authorList>
            <person name="Zhang G."/>
        </authorList>
    </citation>
    <scope>NUCLEOTIDE SEQUENCE [LARGE SCALE GENOMIC DNA]</scope>
    <source>
        <strain evidence="24">B10K-DU-029-52</strain>
    </source>
</reference>
<evidence type="ECO:0000313" key="24">
    <source>
        <dbReference type="EMBL" id="NWV26379.1"/>
    </source>
</evidence>
<evidence type="ECO:0000256" key="6">
    <source>
        <dbReference type="ARBA" id="ARBA00022553"/>
    </source>
</evidence>
<evidence type="ECO:0000313" key="25">
    <source>
        <dbReference type="Proteomes" id="UP000571324"/>
    </source>
</evidence>
<organism evidence="24 25">
    <name type="scientific">Origma solitaria</name>
    <dbReference type="NCBI Taxonomy" id="720586"/>
    <lineage>
        <taxon>Eukaryota</taxon>
        <taxon>Metazoa</taxon>
        <taxon>Chordata</taxon>
        <taxon>Craniata</taxon>
        <taxon>Vertebrata</taxon>
        <taxon>Euteleostomi</taxon>
        <taxon>Archelosauria</taxon>
        <taxon>Archosauria</taxon>
        <taxon>Dinosauria</taxon>
        <taxon>Saurischia</taxon>
        <taxon>Theropoda</taxon>
        <taxon>Coelurosauria</taxon>
        <taxon>Aves</taxon>
        <taxon>Neognathae</taxon>
        <taxon>Neoaves</taxon>
        <taxon>Telluraves</taxon>
        <taxon>Australaves</taxon>
        <taxon>Passeriformes</taxon>
        <taxon>Meliphagoidea</taxon>
        <taxon>Acanthizidae</taxon>
        <taxon>Origma</taxon>
    </lineage>
</organism>
<feature type="compositionally biased region" description="Polar residues" evidence="23">
    <location>
        <begin position="367"/>
        <end position="384"/>
    </location>
</feature>
<dbReference type="GO" id="GO:0005737">
    <property type="term" value="C:cytoplasm"/>
    <property type="evidence" value="ECO:0007669"/>
    <property type="project" value="UniProtKB-SubCell"/>
</dbReference>
<keyword evidence="11" id="KW-0804">Transcription</keyword>
<feature type="compositionally biased region" description="Basic and acidic residues" evidence="23">
    <location>
        <begin position="385"/>
        <end position="394"/>
    </location>
</feature>
<evidence type="ECO:0000256" key="23">
    <source>
        <dbReference type="SAM" id="MobiDB-lite"/>
    </source>
</evidence>
<comment type="subcellular location">
    <subcellularLocation>
        <location evidence="2">Cytoplasm</location>
    </subcellularLocation>
    <subcellularLocation>
        <location evidence="1">Nucleus</location>
        <location evidence="1">Cajal body</location>
    </subcellularLocation>
    <subcellularLocation>
        <location evidence="3">Nucleus</location>
        <location evidence="3">Nucleolus</location>
    </subcellularLocation>
</comment>
<evidence type="ECO:0000256" key="4">
    <source>
        <dbReference type="ARBA" id="ARBA00018517"/>
    </source>
</evidence>
<evidence type="ECO:0000256" key="2">
    <source>
        <dbReference type="ARBA" id="ARBA00004496"/>
    </source>
</evidence>
<dbReference type="FunFam" id="3.40.50.150:FF:000066">
    <property type="entry name" value="Trimethylguanosine synthase 1"/>
    <property type="match status" value="1"/>
</dbReference>
<accession>A0A7K6DHH3</accession>
<evidence type="ECO:0000256" key="19">
    <source>
        <dbReference type="ARBA" id="ARBA00057179"/>
    </source>
</evidence>
<feature type="region of interest" description="Disordered" evidence="23">
    <location>
        <begin position="336"/>
        <end position="405"/>
    </location>
</feature>
<evidence type="ECO:0000256" key="16">
    <source>
        <dbReference type="ARBA" id="ARBA00048763"/>
    </source>
</evidence>
<dbReference type="CDD" id="cd02440">
    <property type="entry name" value="AdoMet_MTases"/>
    <property type="match status" value="1"/>
</dbReference>
<feature type="compositionally biased region" description="Basic and acidic residues" evidence="23">
    <location>
        <begin position="593"/>
        <end position="604"/>
    </location>
</feature>
<dbReference type="OrthoDB" id="194443at2759"/>
<dbReference type="PANTHER" id="PTHR14741">
    <property type="entry name" value="S-ADENOSYLMETHIONINE-DEPENDENT METHYLTRANSFERASE RELATED"/>
    <property type="match status" value="1"/>
</dbReference>
<dbReference type="SUPFAM" id="SSF53335">
    <property type="entry name" value="S-adenosyl-L-methionine-dependent methyltransferases"/>
    <property type="match status" value="1"/>
</dbReference>
<feature type="compositionally biased region" description="Basic and acidic residues" evidence="23">
    <location>
        <begin position="336"/>
        <end position="359"/>
    </location>
</feature>
<evidence type="ECO:0000256" key="7">
    <source>
        <dbReference type="ARBA" id="ARBA00022603"/>
    </source>
</evidence>
<evidence type="ECO:0000256" key="13">
    <source>
        <dbReference type="ARBA" id="ARBA00025783"/>
    </source>
</evidence>
<dbReference type="GO" id="GO:0005730">
    <property type="term" value="C:nucleolus"/>
    <property type="evidence" value="ECO:0007669"/>
    <property type="project" value="UniProtKB-SubCell"/>
</dbReference>
<comment type="function">
    <text evidence="19">Catalyzes the 2 serial methylation steps for the conversion of the 7-monomethylguanosine (m(7)G) caps of snRNAs and snoRNAs to a 2,2,7-trimethylguanosine (m(2,2,7)G) cap structure. The enzyme is specific for guanine, and N7 methylation must precede N2 methylation. Hypermethylation of the m7G cap of U snRNAs leads to their concentration in nuclear foci, their colocalization with coilin and the formation of canonical Cajal bodies (CBs). Plays a role in transcriptional regulation.</text>
</comment>
<feature type="region of interest" description="Disordered" evidence="23">
    <location>
        <begin position="290"/>
        <end position="309"/>
    </location>
</feature>
<name>A0A7K6DHH3_9PASS</name>
<evidence type="ECO:0000256" key="20">
    <source>
        <dbReference type="ARBA" id="ARBA00064494"/>
    </source>
</evidence>
<keyword evidence="25" id="KW-1185">Reference proteome</keyword>
<evidence type="ECO:0000256" key="12">
    <source>
        <dbReference type="ARBA" id="ARBA00023242"/>
    </source>
</evidence>
<keyword evidence="12" id="KW-0539">Nucleus</keyword>
<keyword evidence="9" id="KW-0949">S-adenosyl-L-methionine</keyword>
<dbReference type="InterPro" id="IPR029063">
    <property type="entry name" value="SAM-dependent_MTases_sf"/>
</dbReference>
<keyword evidence="8" id="KW-0808">Transferase</keyword>
<evidence type="ECO:0000256" key="3">
    <source>
        <dbReference type="ARBA" id="ARBA00004604"/>
    </source>
</evidence>
<evidence type="ECO:0000256" key="9">
    <source>
        <dbReference type="ARBA" id="ARBA00022691"/>
    </source>
</evidence>
<comment type="similarity">
    <text evidence="13">Belongs to the methyltransferase superfamily. Trimethylguanosine synthase family.</text>
</comment>
<feature type="compositionally biased region" description="Polar residues" evidence="23">
    <location>
        <begin position="519"/>
        <end position="551"/>
    </location>
</feature>
<proteinExistence type="inferred from homology"/>
<protein>
    <recommendedName>
        <fullName evidence="4">Trimethylguanosine synthase</fullName>
    </recommendedName>
    <alternativeName>
        <fullName evidence="18">Cap-specific guanine-N(2) methyltransferase</fullName>
    </alternativeName>
    <alternativeName>
        <fullName evidence="21">Nuclear receptor coactivator 6-interacting protein</fullName>
    </alternativeName>
    <alternativeName>
        <fullName evidence="22">PRIP-interacting protein with methyltransferase motif</fullName>
    </alternativeName>
</protein>
<evidence type="ECO:0000256" key="5">
    <source>
        <dbReference type="ARBA" id="ARBA00022490"/>
    </source>
</evidence>
<dbReference type="GO" id="GO:0071164">
    <property type="term" value="F:RNA cap trimethylguanosine synthase activity"/>
    <property type="evidence" value="ECO:0007669"/>
    <property type="project" value="TreeGrafter"/>
</dbReference>
<feature type="compositionally biased region" description="Basic residues" evidence="23">
    <location>
        <begin position="605"/>
        <end position="616"/>
    </location>
</feature>
<dbReference type="Pfam" id="PF09445">
    <property type="entry name" value="Methyltransf_15"/>
    <property type="match status" value="1"/>
</dbReference>